<sequence length="167" mass="18533">MDTLTAIGRWLAKQHVVTWCVHHEGRAVVPPMRFICLMRKNVALYLLTDDKTRHAQMSGACAPVAGTVNGQPKTVARIRGVQFKGEIRRLEGRESDAARKAYLRRFPVARVLPAPVWGIRLDEIKFTDNTLGFGKKTALVYATHAPSRRSASRLNAGRSSGVRLVTS</sequence>
<evidence type="ECO:0000313" key="1">
    <source>
        <dbReference type="EMBL" id="VEA31705.1"/>
    </source>
</evidence>
<evidence type="ECO:0000313" key="2">
    <source>
        <dbReference type="Proteomes" id="UP000273655"/>
    </source>
</evidence>
<organism evidence="1 2">
    <name type="scientific">Salmonella enterica I</name>
    <dbReference type="NCBI Taxonomy" id="59201"/>
    <lineage>
        <taxon>Bacteria</taxon>
        <taxon>Pseudomonadati</taxon>
        <taxon>Pseudomonadota</taxon>
        <taxon>Gammaproteobacteria</taxon>
        <taxon>Enterobacterales</taxon>
        <taxon>Enterobacteriaceae</taxon>
        <taxon>Salmonella</taxon>
    </lineage>
</organism>
<dbReference type="Gene3D" id="2.30.110.10">
    <property type="entry name" value="Electron Transport, Fmn-binding Protein, Chain A"/>
    <property type="match status" value="1"/>
</dbReference>
<dbReference type="EMBL" id="LR134148">
    <property type="protein sequence ID" value="VEA31705.1"/>
    <property type="molecule type" value="Genomic_DNA"/>
</dbReference>
<dbReference type="InterPro" id="IPR011194">
    <property type="entry name" value="UPF0306"/>
</dbReference>
<name>A0A3S5DCF0_SALET</name>
<protein>
    <submittedName>
        <fullName evidence="1">Uncharacterized protein conserved in bacteria</fullName>
    </submittedName>
</protein>
<accession>A0A3S5DCF0</accession>
<dbReference type="AlphaFoldDB" id="A0A3S5DCF0"/>
<proteinExistence type="predicted"/>
<dbReference type="NCBIfam" id="NF002900">
    <property type="entry name" value="PRK03467.1"/>
    <property type="match status" value="1"/>
</dbReference>
<dbReference type="PIRSF" id="PIRSF009554">
    <property type="entry name" value="UCP009554"/>
    <property type="match status" value="1"/>
</dbReference>
<dbReference type="InterPro" id="IPR012349">
    <property type="entry name" value="Split_barrel_FMN-bd"/>
</dbReference>
<dbReference type="SUPFAM" id="SSF50475">
    <property type="entry name" value="FMN-binding split barrel"/>
    <property type="match status" value="1"/>
</dbReference>
<dbReference type="Proteomes" id="UP000273655">
    <property type="component" value="Chromosome 1"/>
</dbReference>
<reference evidence="1 2" key="1">
    <citation type="submission" date="2018-12" db="EMBL/GenBank/DDBJ databases">
        <authorList>
            <consortium name="Pathogen Informatics"/>
        </authorList>
    </citation>
    <scope>NUCLEOTIDE SEQUENCE [LARGE SCALE GENOMIC DNA]</scope>
    <source>
        <strain evidence="1 2">NCTC8271</strain>
    </source>
</reference>
<gene>
    <name evidence="1" type="primary">SBOV33391</name>
    <name evidence="1" type="ORF">NCTC8271_00780</name>
</gene>